<keyword evidence="1" id="KW-0472">Membrane</keyword>
<evidence type="ECO:0000313" key="3">
    <source>
        <dbReference type="Proteomes" id="UP000678374"/>
    </source>
</evidence>
<dbReference type="NCBIfam" id="TIGR02532">
    <property type="entry name" value="IV_pilin_GFxxxE"/>
    <property type="match status" value="1"/>
</dbReference>
<dbReference type="Proteomes" id="UP000678374">
    <property type="component" value="Unassembled WGS sequence"/>
</dbReference>
<evidence type="ECO:0000256" key="1">
    <source>
        <dbReference type="SAM" id="Phobius"/>
    </source>
</evidence>
<keyword evidence="1" id="KW-1133">Transmembrane helix</keyword>
<proteinExistence type="predicted"/>
<dbReference type="InterPro" id="IPR012902">
    <property type="entry name" value="N_methyl_site"/>
</dbReference>
<keyword evidence="3" id="KW-1185">Reference proteome</keyword>
<organism evidence="2 3">
    <name type="scientific">Ideonella aquatica</name>
    <dbReference type="NCBI Taxonomy" id="2824119"/>
    <lineage>
        <taxon>Bacteria</taxon>
        <taxon>Pseudomonadati</taxon>
        <taxon>Pseudomonadota</taxon>
        <taxon>Betaproteobacteria</taxon>
        <taxon>Burkholderiales</taxon>
        <taxon>Sphaerotilaceae</taxon>
        <taxon>Ideonella</taxon>
    </lineage>
</organism>
<dbReference type="EMBL" id="JAGQDE010000005">
    <property type="protein sequence ID" value="MBQ0958818.1"/>
    <property type="molecule type" value="Genomic_DNA"/>
</dbReference>
<accession>A0A940YEN3</accession>
<protein>
    <submittedName>
        <fullName evidence="2">Prepilin-type N-terminal cleavage/methylation domain-containing protein</fullName>
    </submittedName>
</protein>
<gene>
    <name evidence="2" type="ORF">KAK06_07590</name>
</gene>
<dbReference type="Pfam" id="PF07963">
    <property type="entry name" value="N_methyl"/>
    <property type="match status" value="1"/>
</dbReference>
<keyword evidence="1" id="KW-0812">Transmembrane</keyword>
<feature type="transmembrane region" description="Helical" evidence="1">
    <location>
        <begin position="12"/>
        <end position="35"/>
    </location>
</feature>
<name>A0A940YEN3_9BURK</name>
<reference evidence="2" key="1">
    <citation type="submission" date="2021-04" db="EMBL/GenBank/DDBJ databases">
        <title>The genome sequence of Ideonella sp. 4Y11.</title>
        <authorList>
            <person name="Liu Y."/>
        </authorList>
    </citation>
    <scope>NUCLEOTIDE SEQUENCE</scope>
    <source>
        <strain evidence="2">4Y11</strain>
    </source>
</reference>
<dbReference type="RefSeq" id="WP_210801336.1">
    <property type="nucleotide sequence ID" value="NZ_JAGQDE010000005.1"/>
</dbReference>
<sequence>MAWSAERRQRGMTLIEMVIAMVVIAIGLAGVMLAFSTVGAGSADPVIERQLQAVAEEMMEEISLKPFAAASNTPSAVCARNTFNDVADYHGFNSSGQVCTIDGTPIPALAGYSVQVSVVNGTLAGVSGALKISVTVSRGGLSLTLVGWRTDYAS</sequence>
<comment type="caution">
    <text evidence="2">The sequence shown here is derived from an EMBL/GenBank/DDBJ whole genome shotgun (WGS) entry which is preliminary data.</text>
</comment>
<evidence type="ECO:0000313" key="2">
    <source>
        <dbReference type="EMBL" id="MBQ0958818.1"/>
    </source>
</evidence>
<dbReference type="PROSITE" id="PS00409">
    <property type="entry name" value="PROKAR_NTER_METHYL"/>
    <property type="match status" value="1"/>
</dbReference>
<dbReference type="AlphaFoldDB" id="A0A940YEN3"/>